<keyword evidence="3" id="KW-1185">Reference proteome</keyword>
<reference evidence="2 3" key="1">
    <citation type="journal article" date="2018" name="Mol. Plant">
        <title>The genome of Artemisia annua provides insight into the evolution of Asteraceae family and artemisinin biosynthesis.</title>
        <authorList>
            <person name="Shen Q."/>
            <person name="Zhang L."/>
            <person name="Liao Z."/>
            <person name="Wang S."/>
            <person name="Yan T."/>
            <person name="Shi P."/>
            <person name="Liu M."/>
            <person name="Fu X."/>
            <person name="Pan Q."/>
            <person name="Wang Y."/>
            <person name="Lv Z."/>
            <person name="Lu X."/>
            <person name="Zhang F."/>
            <person name="Jiang W."/>
            <person name="Ma Y."/>
            <person name="Chen M."/>
            <person name="Hao X."/>
            <person name="Li L."/>
            <person name="Tang Y."/>
            <person name="Lv G."/>
            <person name="Zhou Y."/>
            <person name="Sun X."/>
            <person name="Brodelius P.E."/>
            <person name="Rose J.K.C."/>
            <person name="Tang K."/>
        </authorList>
    </citation>
    <scope>NUCLEOTIDE SEQUENCE [LARGE SCALE GENOMIC DNA]</scope>
    <source>
        <strain evidence="3">cv. Huhao1</strain>
        <tissue evidence="2">Leaf</tissue>
    </source>
</reference>
<dbReference type="PANTHER" id="PTHR31558:SF16">
    <property type="entry name" value="FAMILY PROTEIN, PUTATIVE (DUF1336)-RELATED"/>
    <property type="match status" value="1"/>
</dbReference>
<evidence type="ECO:0000313" key="3">
    <source>
        <dbReference type="Proteomes" id="UP000245207"/>
    </source>
</evidence>
<proteinExistence type="predicted"/>
<accession>A0A2U1PAB4</accession>
<sequence length="393" mass="44389">MRKCNSNAENIVIVHSTTICRSTSSNSTVNLTQMELHHSQFNPNMTSQEESWFDSLSKIDESDSDEDFMSVHGDGFRNSSSGPQMLMRKSSVIRLSFKTTSLDKEETSEIRISRKYFCRPRAGLLIPCCTNEKPTPGCWSAIKPSSFTVRDENFFKSKTKSPAPSYCPYTPIGVDLFTSSRKVNHIAQHLELPSIKGDGKLPPLLIVNIQLPTYPTAMFNSVSDGEGLNLVLYFKLSETYETDASSQFQESFKSLMADDMEKVKGFAKDSLVPFRERLKIMVGVMNPEELVSSGTERKLLNAYNEKPVLSRPQHSFYQGTSYFEIDLDIHRFSYIARKGLESFRERLKNGILNLGLTIQAQKPEELPEKVLCCLRLNKIDLVNHGQIPTIAAH</sequence>
<evidence type="ECO:0000313" key="2">
    <source>
        <dbReference type="EMBL" id="PWA82695.1"/>
    </source>
</evidence>
<feature type="domain" description="Protein ENHANCED DISEASE RESISTANCE 2 C-terminal" evidence="1">
    <location>
        <begin position="139"/>
        <end position="380"/>
    </location>
</feature>
<gene>
    <name evidence="2" type="ORF">CTI12_AA180640</name>
</gene>
<dbReference type="Proteomes" id="UP000245207">
    <property type="component" value="Unassembled WGS sequence"/>
</dbReference>
<dbReference type="STRING" id="35608.A0A2U1PAB4"/>
<dbReference type="Pfam" id="PF07059">
    <property type="entry name" value="EDR2_C"/>
    <property type="match status" value="1"/>
</dbReference>
<dbReference type="AlphaFoldDB" id="A0A2U1PAB4"/>
<dbReference type="InterPro" id="IPR009769">
    <property type="entry name" value="EDR2_C"/>
</dbReference>
<name>A0A2U1PAB4_ARTAN</name>
<dbReference type="OrthoDB" id="9970435at2759"/>
<evidence type="ECO:0000259" key="1">
    <source>
        <dbReference type="Pfam" id="PF07059"/>
    </source>
</evidence>
<protein>
    <recommendedName>
        <fullName evidence="1">Protein ENHANCED DISEASE RESISTANCE 2 C-terminal domain-containing protein</fullName>
    </recommendedName>
</protein>
<dbReference type="EMBL" id="PKPP01001441">
    <property type="protein sequence ID" value="PWA82695.1"/>
    <property type="molecule type" value="Genomic_DNA"/>
</dbReference>
<organism evidence="2 3">
    <name type="scientific">Artemisia annua</name>
    <name type="common">Sweet wormwood</name>
    <dbReference type="NCBI Taxonomy" id="35608"/>
    <lineage>
        <taxon>Eukaryota</taxon>
        <taxon>Viridiplantae</taxon>
        <taxon>Streptophyta</taxon>
        <taxon>Embryophyta</taxon>
        <taxon>Tracheophyta</taxon>
        <taxon>Spermatophyta</taxon>
        <taxon>Magnoliopsida</taxon>
        <taxon>eudicotyledons</taxon>
        <taxon>Gunneridae</taxon>
        <taxon>Pentapetalae</taxon>
        <taxon>asterids</taxon>
        <taxon>campanulids</taxon>
        <taxon>Asterales</taxon>
        <taxon>Asteraceae</taxon>
        <taxon>Asteroideae</taxon>
        <taxon>Anthemideae</taxon>
        <taxon>Artemisiinae</taxon>
        <taxon>Artemisia</taxon>
    </lineage>
</organism>
<comment type="caution">
    <text evidence="2">The sequence shown here is derived from an EMBL/GenBank/DDBJ whole genome shotgun (WGS) entry which is preliminary data.</text>
</comment>
<dbReference type="PANTHER" id="PTHR31558">
    <property type="entry name" value="CW14 PROTEIN"/>
    <property type="match status" value="1"/>
</dbReference>